<keyword evidence="3" id="KW-0813">Transport</keyword>
<evidence type="ECO:0000256" key="3">
    <source>
        <dbReference type="ARBA" id="ARBA00022448"/>
    </source>
</evidence>
<organism evidence="8 9">
    <name type="scientific">Cassia yellow blotch virus</name>
    <dbReference type="NCBI Taxonomy" id="300879"/>
    <lineage>
        <taxon>Viruses</taxon>
        <taxon>Riboviria</taxon>
        <taxon>Orthornavirae</taxon>
        <taxon>Kitrinoviricota</taxon>
        <taxon>Alsuviricetes</taxon>
        <taxon>Martellivirales</taxon>
        <taxon>Bromoviridae</taxon>
        <taxon>Bromovirus</taxon>
        <taxon>Bromovirus CYBV</taxon>
    </lineage>
</organism>
<evidence type="ECO:0000313" key="9">
    <source>
        <dbReference type="Proteomes" id="UP000202626"/>
    </source>
</evidence>
<dbReference type="Proteomes" id="UP000202626">
    <property type="component" value="Genome"/>
</dbReference>
<evidence type="ECO:0000256" key="6">
    <source>
        <dbReference type="ARBA" id="ARBA00025275"/>
    </source>
</evidence>
<dbReference type="EMBL" id="AB194808">
    <property type="protein sequence ID" value="BAD98318.1"/>
    <property type="molecule type" value="Genomic_RNA"/>
</dbReference>
<keyword evidence="5" id="KW-1031">Host cell junction</keyword>
<accession>Q50L54</accession>
<evidence type="ECO:0000256" key="1">
    <source>
        <dbReference type="ARBA" id="ARBA00004621"/>
    </source>
</evidence>
<gene>
    <name evidence="8" type="primary">3a</name>
</gene>
<dbReference type="GO" id="GO:0046740">
    <property type="term" value="P:transport of virus in host, cell to cell"/>
    <property type="evidence" value="ECO:0007669"/>
    <property type="project" value="UniProtKB-KW"/>
</dbReference>
<protein>
    <recommendedName>
        <fullName evidence="2">Movement protein</fullName>
    </recommendedName>
    <alternativeName>
        <fullName evidence="7">Protein 3A</fullName>
    </alternativeName>
</protein>
<keyword evidence="4" id="KW-0916">Viral movement protein</keyword>
<proteinExistence type="predicted"/>
<comment type="function">
    <text evidence="6">Transports viral genome to neighboring plant cells directly through plasmosdesmata, without any budding. The movement protein allows efficient cell to cell propagation, by bypassing the host cell wall barrier. Acts by forming a tubular structure at the host plasmodesmata, enlarging it enough to allow free passage of virion capsids.</text>
</comment>
<name>Q50L54_9BROM</name>
<evidence type="ECO:0000256" key="2">
    <source>
        <dbReference type="ARBA" id="ARBA00014660"/>
    </source>
</evidence>
<dbReference type="Pfam" id="PF00803">
    <property type="entry name" value="3A"/>
    <property type="match status" value="1"/>
</dbReference>
<evidence type="ECO:0000256" key="5">
    <source>
        <dbReference type="ARBA" id="ARBA00023081"/>
    </source>
</evidence>
<dbReference type="GeneID" id="3416604"/>
<evidence type="ECO:0000256" key="4">
    <source>
        <dbReference type="ARBA" id="ARBA00023031"/>
    </source>
</evidence>
<comment type="subcellular location">
    <subcellularLocation>
        <location evidence="1">Host cell junction</location>
        <location evidence="1">Host plasmodesma</location>
    </subcellularLocation>
</comment>
<dbReference type="KEGG" id="vg:3416604"/>
<dbReference type="OrthoDB" id="11253at10239"/>
<dbReference type="GO" id="GO:0044219">
    <property type="term" value="C:host cell plasmodesma"/>
    <property type="evidence" value="ECO:0007669"/>
    <property type="project" value="UniProtKB-SubCell"/>
</dbReference>
<sequence length="306" mass="33448">MSSVFTPFSGSSRTVAIGQQTGGVDQSSLLSTLFSEESRDQFAKECKLGLYTNLRSSQRFNYVDLVPQAHGSKVLNLFRTEYEKGRIPSSGVLSIPRVLVFLVRTSSASEGGSVTLRLVDLKGASNLDGLEAVDGTQEATVPISDLPAIVCFSPSYDCPMEMLGNRPRCFGLVSQLDGVSSSGTTVMSHAYWSASFRTKPNNYVRHVPKFVYVTPFERLVKLNRKQLKNYIKGISNQSIDFGYLMGKTVDRVQEVVDITASEEDKESLTSDAVDGGDQKVVKTERSATAKSVAGLPVSRNTLIFNR</sequence>
<reference evidence="8 9" key="1">
    <citation type="journal article" date="2005" name="Arch. Virol.">
        <title>Synthesis of infectious in vitro transcripts from Cassia yellow blotch bromovirus cDNA clones and a reassortment analysis with other bromoviruses in protoplasts.</title>
        <authorList>
            <person name="Iwahashi F."/>
            <person name="Fujisaki K."/>
            <person name="Kaido M."/>
            <person name="Okuno T."/>
            <person name="Mise K."/>
        </authorList>
    </citation>
    <scope>NUCLEOTIDE SEQUENCE [LARGE SCALE GENOMIC DNA]</scope>
    <source>
        <strain evidence="8 9">KU1</strain>
    </source>
</reference>
<dbReference type="RefSeq" id="YP_233103.1">
    <property type="nucleotide sequence ID" value="NC_007001.1"/>
</dbReference>
<evidence type="ECO:0000313" key="8">
    <source>
        <dbReference type="EMBL" id="BAD98318.1"/>
    </source>
</evidence>
<evidence type="ECO:0000256" key="7">
    <source>
        <dbReference type="ARBA" id="ARBA00032603"/>
    </source>
</evidence>
<keyword evidence="9" id="KW-1185">Reference proteome</keyword>
<dbReference type="InterPro" id="IPR000603">
    <property type="entry name" value="MPV"/>
</dbReference>